<dbReference type="InterPro" id="IPR011004">
    <property type="entry name" value="Trimer_LpxA-like_sf"/>
</dbReference>
<sequence>MRLDKYTLNSYTPGAPYWKQLLWYFVGSPLVKSYWLPITSVKVGILRIFGASIGEGVRIKPGMRVKFPWRLTLGDYVWIGEDAWIDNLAPVTIESHACISQGVYLCTGNHDWSDLNFELKIAPIYIQESSWIAAKSVIGPGVTVGRGAVLTIGGVAAKSLASMTIYAGNPAEPIKERKLH</sequence>
<accession>A0A2S0QAA6</accession>
<dbReference type="GO" id="GO:0008925">
    <property type="term" value="F:maltose O-acetyltransferase activity"/>
    <property type="evidence" value="ECO:0007669"/>
    <property type="project" value="UniProtKB-EC"/>
</dbReference>
<evidence type="ECO:0000313" key="3">
    <source>
        <dbReference type="EMBL" id="AVZ31585.1"/>
    </source>
</evidence>
<dbReference type="Gene3D" id="2.160.10.10">
    <property type="entry name" value="Hexapeptide repeat proteins"/>
    <property type="match status" value="1"/>
</dbReference>
<gene>
    <name evidence="3" type="primary">wcaF</name>
    <name evidence="3" type="ORF">BMF81_04441</name>
</gene>
<dbReference type="EC" id="2.3.1.79" evidence="3"/>
<keyword evidence="3" id="KW-0012">Acyltransferase</keyword>
<dbReference type="GO" id="GO:0043886">
    <property type="term" value="F:structural constituent of carboxysome shell"/>
    <property type="evidence" value="ECO:0007669"/>
    <property type="project" value="UniProtKB-ARBA"/>
</dbReference>
<dbReference type="GO" id="GO:0005829">
    <property type="term" value="C:cytosol"/>
    <property type="evidence" value="ECO:0007669"/>
    <property type="project" value="TreeGrafter"/>
</dbReference>
<organism evidence="3 4">
    <name type="scientific">Nodularia spumigena UHCC 0039</name>
    <dbReference type="NCBI Taxonomy" id="1914872"/>
    <lineage>
        <taxon>Bacteria</taxon>
        <taxon>Bacillati</taxon>
        <taxon>Cyanobacteriota</taxon>
        <taxon>Cyanophyceae</taxon>
        <taxon>Nostocales</taxon>
        <taxon>Nodulariaceae</taxon>
        <taxon>Nodularia</taxon>
    </lineage>
</organism>
<name>A0A2S0QAA6_NODSP</name>
<dbReference type="PANTHER" id="PTHR23416">
    <property type="entry name" value="SIALIC ACID SYNTHASE-RELATED"/>
    <property type="match status" value="1"/>
</dbReference>
<dbReference type="RefSeq" id="WP_107806916.1">
    <property type="nucleotide sequence ID" value="NZ_CAWNZE010000001.1"/>
</dbReference>
<evidence type="ECO:0000256" key="2">
    <source>
        <dbReference type="ARBA" id="ARBA00022679"/>
    </source>
</evidence>
<keyword evidence="2 3" id="KW-0808">Transferase</keyword>
<dbReference type="InterPro" id="IPR051159">
    <property type="entry name" value="Hexapeptide_acetyltransf"/>
</dbReference>
<evidence type="ECO:0000256" key="1">
    <source>
        <dbReference type="ARBA" id="ARBA00007274"/>
    </source>
</evidence>
<dbReference type="PANTHER" id="PTHR23416:SF23">
    <property type="entry name" value="ACETYLTRANSFERASE C18B11.09C-RELATED"/>
    <property type="match status" value="1"/>
</dbReference>
<dbReference type="SUPFAM" id="SSF51161">
    <property type="entry name" value="Trimeric LpxA-like enzymes"/>
    <property type="match status" value="1"/>
</dbReference>
<dbReference type="CDD" id="cd05825">
    <property type="entry name" value="LbH_wcaF_like"/>
    <property type="match status" value="1"/>
</dbReference>
<comment type="similarity">
    <text evidence="1">Belongs to the transferase hexapeptide repeat family.</text>
</comment>
<dbReference type="KEGG" id="nsp:BMF81_04441"/>
<evidence type="ECO:0000313" key="4">
    <source>
        <dbReference type="Proteomes" id="UP000244056"/>
    </source>
</evidence>
<dbReference type="GeneID" id="78019655"/>
<dbReference type="EMBL" id="CP020114">
    <property type="protein sequence ID" value="AVZ31585.1"/>
    <property type="molecule type" value="Genomic_DNA"/>
</dbReference>
<dbReference type="AlphaFoldDB" id="A0A2S0QAA6"/>
<proteinExistence type="inferred from homology"/>
<dbReference type="Proteomes" id="UP000244056">
    <property type="component" value="Chromosome"/>
</dbReference>
<protein>
    <submittedName>
        <fullName evidence="3">Putative colanic acid biosynthesis acetyltransferase WcaF</fullName>
        <ecNumber evidence="3">2.3.1.79</ecNumber>
    </submittedName>
</protein>
<dbReference type="GO" id="GO:0031470">
    <property type="term" value="C:carboxysome"/>
    <property type="evidence" value="ECO:0007669"/>
    <property type="project" value="UniProtKB-ARBA"/>
</dbReference>
<dbReference type="NCBIfam" id="NF007797">
    <property type="entry name" value="PRK10502.1"/>
    <property type="match status" value="1"/>
</dbReference>
<reference evidence="3 4" key="1">
    <citation type="submission" date="2017-03" db="EMBL/GenBank/DDBJ databases">
        <title>Comparative genomics of the toxic Baltic Sea cyanobacteria Nodularia spumigena UHCC 0039 and its response on varying salinity.</title>
        <authorList>
            <person name="Teikari J.E."/>
        </authorList>
    </citation>
    <scope>NUCLEOTIDE SEQUENCE [LARGE SCALE GENOMIC DNA]</scope>
    <source>
        <strain evidence="3 4">UHCC 0039</strain>
    </source>
</reference>